<dbReference type="HAMAP" id="MF_01216">
    <property type="entry name" value="Azoreductase_type1"/>
    <property type="match status" value="1"/>
</dbReference>
<comment type="cofactor">
    <cofactor evidence="6">
        <name>FMN</name>
        <dbReference type="ChEBI" id="CHEBI:58210"/>
    </cofactor>
    <text evidence="6">Binds 1 FMN per subunit.</text>
</comment>
<organism evidence="8 9">
    <name type="scientific">Pontivivens marinum</name>
    <dbReference type="NCBI Taxonomy" id="1690039"/>
    <lineage>
        <taxon>Bacteria</taxon>
        <taxon>Pseudomonadati</taxon>
        <taxon>Pseudomonadota</taxon>
        <taxon>Alphaproteobacteria</taxon>
        <taxon>Rhodobacterales</taxon>
        <taxon>Paracoccaceae</taxon>
        <taxon>Pontivivens</taxon>
    </lineage>
</organism>
<keyword evidence="9" id="KW-1185">Reference proteome</keyword>
<feature type="binding site" evidence="6">
    <location>
        <position position="12"/>
    </location>
    <ligand>
        <name>FMN</name>
        <dbReference type="ChEBI" id="CHEBI:58210"/>
    </ligand>
</feature>
<sequence length="195" mass="20697">MTAPKILLVQSSARTDASTSRRLSRELAETFGGDVTLRDVAQSGEFIDGNWVAANFTPAENRNADQQGRMASSDTLVAELQDADIIVIGMPVYNFGMPASLKAWIDQIARARVTFEYTDKGPVGLLQGKRAYVVVASGGTPVLGEIDFATPHLRFVLGFLGITDVTIINADQQAARGEQAVTDAEAQIAAIAAAA</sequence>
<name>A0A2C9CMW1_9RHOB</name>
<dbReference type="EMBL" id="OCTN01000001">
    <property type="protein sequence ID" value="SOH92552.1"/>
    <property type="molecule type" value="Genomic_DNA"/>
</dbReference>
<comment type="subunit">
    <text evidence="6">Homodimer.</text>
</comment>
<evidence type="ECO:0000256" key="3">
    <source>
        <dbReference type="ARBA" id="ARBA00023002"/>
    </source>
</evidence>
<evidence type="ECO:0000256" key="2">
    <source>
        <dbReference type="ARBA" id="ARBA00022643"/>
    </source>
</evidence>
<dbReference type="GO" id="GO:0016652">
    <property type="term" value="F:oxidoreductase activity, acting on NAD(P)H as acceptor"/>
    <property type="evidence" value="ECO:0007669"/>
    <property type="project" value="UniProtKB-UniRule"/>
</dbReference>
<dbReference type="GO" id="GO:0010181">
    <property type="term" value="F:FMN binding"/>
    <property type="evidence" value="ECO:0007669"/>
    <property type="project" value="UniProtKB-UniRule"/>
</dbReference>
<dbReference type="EC" id="1.7.1.17" evidence="6"/>
<evidence type="ECO:0000256" key="5">
    <source>
        <dbReference type="ARBA" id="ARBA00048542"/>
    </source>
</evidence>
<accession>A0A2C9CMW1</accession>
<dbReference type="InterPro" id="IPR023048">
    <property type="entry name" value="NADH:quinone_OxRdtase_FMN_depd"/>
</dbReference>
<evidence type="ECO:0000313" key="8">
    <source>
        <dbReference type="EMBL" id="SOH92552.1"/>
    </source>
</evidence>
<evidence type="ECO:0000259" key="7">
    <source>
        <dbReference type="Pfam" id="PF02525"/>
    </source>
</evidence>
<dbReference type="OrthoDB" id="9787136at2"/>
<dbReference type="RefSeq" id="WP_097928126.1">
    <property type="nucleotide sequence ID" value="NZ_OCTN01000001.1"/>
</dbReference>
<dbReference type="PANTHER" id="PTHR43741:SF2">
    <property type="entry name" value="FMN-DEPENDENT NADH:QUINONE OXIDOREDUCTASE"/>
    <property type="match status" value="1"/>
</dbReference>
<dbReference type="SUPFAM" id="SSF52218">
    <property type="entry name" value="Flavoproteins"/>
    <property type="match status" value="1"/>
</dbReference>
<keyword evidence="2 6" id="KW-0288">FMN</keyword>
<evidence type="ECO:0000256" key="4">
    <source>
        <dbReference type="ARBA" id="ARBA00023027"/>
    </source>
</evidence>
<keyword evidence="4 6" id="KW-0520">NAD</keyword>
<feature type="binding site" evidence="6">
    <location>
        <begin position="18"/>
        <end position="20"/>
    </location>
    <ligand>
        <name>FMN</name>
        <dbReference type="ChEBI" id="CHEBI:58210"/>
    </ligand>
</feature>
<keyword evidence="1 6" id="KW-0285">Flavoprotein</keyword>
<evidence type="ECO:0000256" key="1">
    <source>
        <dbReference type="ARBA" id="ARBA00022630"/>
    </source>
</evidence>
<keyword evidence="3 6" id="KW-0560">Oxidoreductase</keyword>
<comment type="similarity">
    <text evidence="6">Belongs to the azoreductase type 1 family.</text>
</comment>
<evidence type="ECO:0000313" key="9">
    <source>
        <dbReference type="Proteomes" id="UP000220034"/>
    </source>
</evidence>
<dbReference type="Pfam" id="PF02525">
    <property type="entry name" value="Flavodoxin_2"/>
    <property type="match status" value="1"/>
</dbReference>
<dbReference type="Gene3D" id="3.40.50.360">
    <property type="match status" value="1"/>
</dbReference>
<reference evidence="9" key="1">
    <citation type="submission" date="2017-09" db="EMBL/GenBank/DDBJ databases">
        <authorList>
            <person name="Varghese N."/>
            <person name="Submissions S."/>
        </authorList>
    </citation>
    <scope>NUCLEOTIDE SEQUENCE [LARGE SCALE GENOMIC DNA]</scope>
    <source>
        <strain evidence="9">C7</strain>
    </source>
</reference>
<comment type="catalytic activity">
    <reaction evidence="5">
        <text>N,N-dimethyl-1,4-phenylenediamine + anthranilate + 2 NAD(+) = 2-(4-dimethylaminophenyl)diazenylbenzoate + 2 NADH + 2 H(+)</text>
        <dbReference type="Rhea" id="RHEA:55872"/>
        <dbReference type="ChEBI" id="CHEBI:15378"/>
        <dbReference type="ChEBI" id="CHEBI:15783"/>
        <dbReference type="ChEBI" id="CHEBI:16567"/>
        <dbReference type="ChEBI" id="CHEBI:57540"/>
        <dbReference type="ChEBI" id="CHEBI:57945"/>
        <dbReference type="ChEBI" id="CHEBI:71579"/>
        <dbReference type="EC" id="1.7.1.17"/>
    </reaction>
    <physiologicalReaction direction="right-to-left" evidence="5">
        <dbReference type="Rhea" id="RHEA:55874"/>
    </physiologicalReaction>
</comment>
<dbReference type="InterPro" id="IPR003680">
    <property type="entry name" value="Flavodoxin_fold"/>
</dbReference>
<dbReference type="PANTHER" id="PTHR43741">
    <property type="entry name" value="FMN-DEPENDENT NADH-AZOREDUCTASE 1"/>
    <property type="match status" value="1"/>
</dbReference>
<comment type="catalytic activity">
    <reaction evidence="6">
        <text>2 a quinone + NADH + H(+) = 2 a 1,4-benzosemiquinone + NAD(+)</text>
        <dbReference type="Rhea" id="RHEA:65952"/>
        <dbReference type="ChEBI" id="CHEBI:15378"/>
        <dbReference type="ChEBI" id="CHEBI:57540"/>
        <dbReference type="ChEBI" id="CHEBI:57945"/>
        <dbReference type="ChEBI" id="CHEBI:132124"/>
        <dbReference type="ChEBI" id="CHEBI:134225"/>
    </reaction>
</comment>
<dbReference type="InterPro" id="IPR050104">
    <property type="entry name" value="FMN-dep_NADH:Q_OxRdtase_AzoR1"/>
</dbReference>
<dbReference type="InterPro" id="IPR029039">
    <property type="entry name" value="Flavoprotein-like_sf"/>
</dbReference>
<comment type="function">
    <text evidence="6">Quinone reductase that provides resistance to thiol-specific stress caused by electrophilic quinones.</text>
</comment>
<dbReference type="GO" id="GO:0009055">
    <property type="term" value="F:electron transfer activity"/>
    <property type="evidence" value="ECO:0007669"/>
    <property type="project" value="UniProtKB-UniRule"/>
</dbReference>
<evidence type="ECO:0000256" key="6">
    <source>
        <dbReference type="HAMAP-Rule" id="MF_01216"/>
    </source>
</evidence>
<protein>
    <recommendedName>
        <fullName evidence="6">FMN dependent NADH:quinone oxidoreductase</fullName>
        <ecNumber evidence="6">1.6.5.-</ecNumber>
    </recommendedName>
    <alternativeName>
        <fullName evidence="6">Azo-dye reductase</fullName>
    </alternativeName>
    <alternativeName>
        <fullName evidence="6">FMN-dependent NADH-azo compound oxidoreductase</fullName>
    </alternativeName>
    <alternativeName>
        <fullName evidence="6">FMN-dependent NADH-azoreductase</fullName>
        <ecNumber evidence="6">1.7.1.17</ecNumber>
    </alternativeName>
</protein>
<dbReference type="EC" id="1.6.5.-" evidence="6"/>
<comment type="caution">
    <text evidence="6">Lacks conserved residue(s) required for the propagation of feature annotation.</text>
</comment>
<dbReference type="Proteomes" id="UP000220034">
    <property type="component" value="Unassembled WGS sequence"/>
</dbReference>
<dbReference type="AlphaFoldDB" id="A0A2C9CMW1"/>
<comment type="function">
    <text evidence="6">Also exhibits azoreductase activity. Catalyzes the reductive cleavage of the azo bond in aromatic azo compounds to the corresponding amines.</text>
</comment>
<gene>
    <name evidence="6" type="primary">azoR</name>
    <name evidence="8" type="ORF">SAMN06273572_101399</name>
</gene>
<feature type="domain" description="Flavodoxin-like fold" evidence="7">
    <location>
        <begin position="5"/>
        <end position="190"/>
    </location>
</feature>
<proteinExistence type="inferred from homology"/>
<dbReference type="GO" id="GO:0016655">
    <property type="term" value="F:oxidoreductase activity, acting on NAD(P)H, quinone or similar compound as acceptor"/>
    <property type="evidence" value="ECO:0007669"/>
    <property type="project" value="InterPro"/>
</dbReference>